<evidence type="ECO:0000313" key="3">
    <source>
        <dbReference type="Proteomes" id="UP001589887"/>
    </source>
</evidence>
<sequence>MWGHGGTYQTWTDHLARWSRGEQVDGRGLPALERGDYHQDTWVRLTDQLTRALSTRLQGWADDLTRALNAEQDEFAAARALVQARSGLHAVRALAGHPSLTPELRTRLIKIVDGQIADLQRQLETQLDRLGRTGADPRWIEARRRTLRDNPLTGGAAPGAPEAPQPWAYDPTATPRRRIVTD</sequence>
<gene>
    <name evidence="2" type="ORF">ACFH04_22435</name>
</gene>
<proteinExistence type="predicted"/>
<reference evidence="2 3" key="1">
    <citation type="submission" date="2024-09" db="EMBL/GenBank/DDBJ databases">
        <authorList>
            <person name="Sun Q."/>
            <person name="Mori K."/>
        </authorList>
    </citation>
    <scope>NUCLEOTIDE SEQUENCE [LARGE SCALE GENOMIC DNA]</scope>
    <source>
        <strain evidence="2 3">JCM 4557</strain>
    </source>
</reference>
<dbReference type="RefSeq" id="WP_394324251.1">
    <property type="nucleotide sequence ID" value="NZ_JBHMQV010000009.1"/>
</dbReference>
<dbReference type="EMBL" id="JBHMQV010000009">
    <property type="protein sequence ID" value="MFC0846451.1"/>
    <property type="molecule type" value="Genomic_DNA"/>
</dbReference>
<name>A0ABV6TMH2_9ACTN</name>
<evidence type="ECO:0000313" key="2">
    <source>
        <dbReference type="EMBL" id="MFC0846451.1"/>
    </source>
</evidence>
<accession>A0ABV6TMH2</accession>
<keyword evidence="3" id="KW-1185">Reference proteome</keyword>
<organism evidence="2 3">
    <name type="scientific">Streptomyces noboritoensis</name>
    <dbReference type="NCBI Taxonomy" id="67337"/>
    <lineage>
        <taxon>Bacteria</taxon>
        <taxon>Bacillati</taxon>
        <taxon>Actinomycetota</taxon>
        <taxon>Actinomycetes</taxon>
        <taxon>Kitasatosporales</taxon>
        <taxon>Streptomycetaceae</taxon>
        <taxon>Streptomyces</taxon>
    </lineage>
</organism>
<feature type="region of interest" description="Disordered" evidence="1">
    <location>
        <begin position="146"/>
        <end position="182"/>
    </location>
</feature>
<comment type="caution">
    <text evidence="2">The sequence shown here is derived from an EMBL/GenBank/DDBJ whole genome shotgun (WGS) entry which is preliminary data.</text>
</comment>
<dbReference type="Proteomes" id="UP001589887">
    <property type="component" value="Unassembled WGS sequence"/>
</dbReference>
<evidence type="ECO:0000256" key="1">
    <source>
        <dbReference type="SAM" id="MobiDB-lite"/>
    </source>
</evidence>
<feature type="compositionally biased region" description="Low complexity" evidence="1">
    <location>
        <begin position="151"/>
        <end position="168"/>
    </location>
</feature>
<protein>
    <submittedName>
        <fullName evidence="2">Uncharacterized protein</fullName>
    </submittedName>
</protein>